<evidence type="ECO:0000313" key="10">
    <source>
        <dbReference type="Proteomes" id="UP000582643"/>
    </source>
</evidence>
<evidence type="ECO:0000313" key="9">
    <source>
        <dbReference type="EMBL" id="MBB4980606.1"/>
    </source>
</evidence>
<dbReference type="InterPro" id="IPR016032">
    <property type="entry name" value="Sig_transdc_resp-reg_C-effctor"/>
</dbReference>
<dbReference type="Gene3D" id="1.10.10.10">
    <property type="entry name" value="Winged helix-like DNA-binding domain superfamily/Winged helix DNA-binding domain"/>
    <property type="match status" value="2"/>
</dbReference>
<evidence type="ECO:0000256" key="1">
    <source>
        <dbReference type="ARBA" id="ARBA00005820"/>
    </source>
</evidence>
<sequence>MRFGLLGPLAAQDADGPLVIGSTKVRLLLGILLLKRGQVVSSDELKAALWGTDLPATASSSLHNHVTRLRRALGAEGAGRLRSVPPGYLLDVDRGALDSDRHEELLGNARTARLREDWETVRRSCASALALWRGNPLADLPGLDHGLLYGPVLQALDEARLVALEWRCEADLRLGRYDGLAAELYALTEQHPLREGFHRHLMVALHRTDRQAEALAVFHRLRKILADELGVSPGRAVQEALADILQGHGEPARKPPAPSPSPAPAPAPAPAPEKASGVHVPAQLPPVSRYFSGRRAALARLDALLEDARSHAGTGPVVISGPGGVGKTTLAVHWAHRVRTDFPDGQLHLNLRGFAPDGSAVTPDSALRSLLEGLGVPRARVPASQEARTALYRTLTDGRRYLILLDNARDAAHVRPLLTGSATSLTVVTSRDQLLGLVAVEDAQPVALDVFSPEEARELLTARVGRARVTADPRAVDEAVELAARLPLALAVVGARAAVTPALSLTRLVERLRRARGLDAFTGSDAWSDVRAVFSWSYETLSADAARLFRLLAVHPGPGITVSVAGSLAALPPARAHTLLTELAEANLVTEGEDGRYSFHDLLRAYAGELGERTDSATSRGTALRRMTEHYLHTAQRGALLMDPQLAPVDLPPKAGRGARPEDLADIGEAREWFTGEHSALVETVVRAGAAGLDLACWQLAHVLKTYLNWAGHWVDGETVQRAALAAAERLDDPTARARAHRSLAVTLRWSGREAEVETHLRRALDLSTAEGDLLGQADVHLDLASRYERQERPEGALHHNERALGLFRELGHRGGEAKALNNVGYFQALLGNHAEALAMCDAARRVFEELGDRRSLALTWDSLGVVHQETGDLERAAECFRISAEGLREVGAAYGEALSLDHLGDAESAAGRPEQAREAWQKAWELLDGLRHDDAEAIRLKLRR</sequence>
<dbReference type="InterPro" id="IPR011990">
    <property type="entry name" value="TPR-like_helical_dom_sf"/>
</dbReference>
<keyword evidence="10" id="KW-1185">Reference proteome</keyword>
<accession>A0A7W7TWZ3</accession>
<dbReference type="RefSeq" id="WP_184930328.1">
    <property type="nucleotide sequence ID" value="NZ_JACHJY010000002.1"/>
</dbReference>
<dbReference type="Pfam" id="PF00486">
    <property type="entry name" value="Trans_reg_C"/>
    <property type="match status" value="1"/>
</dbReference>
<keyword evidence="5" id="KW-0804">Transcription</keyword>
<name>A0A7W7TWZ3_9ACTN</name>
<dbReference type="PANTHER" id="PTHR35807:SF1">
    <property type="entry name" value="TRANSCRIPTIONAL REGULATOR REDD"/>
    <property type="match status" value="1"/>
</dbReference>
<dbReference type="GO" id="GO:0006355">
    <property type="term" value="P:regulation of DNA-templated transcription"/>
    <property type="evidence" value="ECO:0007669"/>
    <property type="project" value="InterPro"/>
</dbReference>
<evidence type="ECO:0000256" key="6">
    <source>
        <dbReference type="PROSITE-ProRule" id="PRU01091"/>
    </source>
</evidence>
<dbReference type="InterPro" id="IPR027417">
    <property type="entry name" value="P-loop_NTPase"/>
</dbReference>
<protein>
    <submittedName>
        <fullName evidence="9">DNA-binding SARP family transcriptional activator/tetratricopeptide (TPR) repeat protein</fullName>
    </submittedName>
</protein>
<dbReference type="SUPFAM" id="SSF52540">
    <property type="entry name" value="P-loop containing nucleoside triphosphate hydrolases"/>
    <property type="match status" value="1"/>
</dbReference>
<dbReference type="Pfam" id="PF03704">
    <property type="entry name" value="BTAD"/>
    <property type="match status" value="1"/>
</dbReference>
<dbReference type="PROSITE" id="PS51755">
    <property type="entry name" value="OMPR_PHOB"/>
    <property type="match status" value="1"/>
</dbReference>
<proteinExistence type="inferred from homology"/>
<dbReference type="InterPro" id="IPR036388">
    <property type="entry name" value="WH-like_DNA-bd_sf"/>
</dbReference>
<reference evidence="9 10" key="1">
    <citation type="submission" date="2020-08" db="EMBL/GenBank/DDBJ databases">
        <title>Genomic Encyclopedia of Type Strains, Phase III (KMG-III): the genomes of soil and plant-associated and newly described type strains.</title>
        <authorList>
            <person name="Whitman W."/>
        </authorList>
    </citation>
    <scope>NUCLEOTIDE SEQUENCE [LARGE SCALE GENOMIC DNA]</scope>
    <source>
        <strain evidence="9 10">SFB5A</strain>
    </source>
</reference>
<dbReference type="Gene3D" id="1.25.40.10">
    <property type="entry name" value="Tetratricopeptide repeat domain"/>
    <property type="match status" value="2"/>
</dbReference>
<dbReference type="CDD" id="cd15831">
    <property type="entry name" value="BTAD"/>
    <property type="match status" value="1"/>
</dbReference>
<comment type="similarity">
    <text evidence="1">Belongs to the AfsR/DnrI/RedD regulatory family.</text>
</comment>
<keyword evidence="4 6" id="KW-0238">DNA-binding</keyword>
<dbReference type="SUPFAM" id="SSF46894">
    <property type="entry name" value="C-terminal effector domain of the bipartite response regulators"/>
    <property type="match status" value="1"/>
</dbReference>
<feature type="DNA-binding region" description="OmpR/PhoB-type" evidence="6">
    <location>
        <begin position="1"/>
        <end position="92"/>
    </location>
</feature>
<dbReference type="Pfam" id="PF13424">
    <property type="entry name" value="TPR_12"/>
    <property type="match status" value="2"/>
</dbReference>
<evidence type="ECO:0000256" key="2">
    <source>
        <dbReference type="ARBA" id="ARBA00023012"/>
    </source>
</evidence>
<dbReference type="Proteomes" id="UP000582643">
    <property type="component" value="Unassembled WGS sequence"/>
</dbReference>
<gene>
    <name evidence="9" type="ORF">GGE06_001514</name>
</gene>
<dbReference type="InterPro" id="IPR019734">
    <property type="entry name" value="TPR_rpt"/>
</dbReference>
<dbReference type="PRINTS" id="PR00364">
    <property type="entry name" value="DISEASERSIST"/>
</dbReference>
<feature type="domain" description="OmpR/PhoB-type" evidence="8">
    <location>
        <begin position="1"/>
        <end position="92"/>
    </location>
</feature>
<evidence type="ECO:0000256" key="5">
    <source>
        <dbReference type="ARBA" id="ARBA00023163"/>
    </source>
</evidence>
<feature type="region of interest" description="Disordered" evidence="7">
    <location>
        <begin position="248"/>
        <end position="279"/>
    </location>
</feature>
<dbReference type="PANTHER" id="PTHR35807">
    <property type="entry name" value="TRANSCRIPTIONAL REGULATOR REDD-RELATED"/>
    <property type="match status" value="1"/>
</dbReference>
<keyword evidence="3" id="KW-0805">Transcription regulation</keyword>
<dbReference type="GO" id="GO:0003677">
    <property type="term" value="F:DNA binding"/>
    <property type="evidence" value="ECO:0007669"/>
    <property type="project" value="UniProtKB-UniRule"/>
</dbReference>
<evidence type="ECO:0000256" key="4">
    <source>
        <dbReference type="ARBA" id="ARBA00023125"/>
    </source>
</evidence>
<dbReference type="Pfam" id="PF00931">
    <property type="entry name" value="NB-ARC"/>
    <property type="match status" value="1"/>
</dbReference>
<dbReference type="SMART" id="SM01043">
    <property type="entry name" value="BTAD"/>
    <property type="match status" value="1"/>
</dbReference>
<evidence type="ECO:0000256" key="3">
    <source>
        <dbReference type="ARBA" id="ARBA00023015"/>
    </source>
</evidence>
<dbReference type="SMART" id="SM00862">
    <property type="entry name" value="Trans_reg_C"/>
    <property type="match status" value="1"/>
</dbReference>
<keyword evidence="2" id="KW-0902">Two-component regulatory system</keyword>
<evidence type="ECO:0000259" key="8">
    <source>
        <dbReference type="PROSITE" id="PS51755"/>
    </source>
</evidence>
<evidence type="ECO:0000256" key="7">
    <source>
        <dbReference type="SAM" id="MobiDB-lite"/>
    </source>
</evidence>
<dbReference type="EMBL" id="JACHJY010000002">
    <property type="protein sequence ID" value="MBB4980606.1"/>
    <property type="molecule type" value="Genomic_DNA"/>
</dbReference>
<dbReference type="SUPFAM" id="SSF48452">
    <property type="entry name" value="TPR-like"/>
    <property type="match status" value="2"/>
</dbReference>
<feature type="compositionally biased region" description="Pro residues" evidence="7">
    <location>
        <begin position="254"/>
        <end position="271"/>
    </location>
</feature>
<dbReference type="Gene3D" id="3.40.50.300">
    <property type="entry name" value="P-loop containing nucleotide triphosphate hydrolases"/>
    <property type="match status" value="1"/>
</dbReference>
<dbReference type="InterPro" id="IPR002182">
    <property type="entry name" value="NB-ARC"/>
</dbReference>
<comment type="caution">
    <text evidence="9">The sequence shown here is derived from an EMBL/GenBank/DDBJ whole genome shotgun (WGS) entry which is preliminary data.</text>
</comment>
<dbReference type="AlphaFoldDB" id="A0A7W7TWZ3"/>
<dbReference type="InterPro" id="IPR001867">
    <property type="entry name" value="OmpR/PhoB-type_DNA-bd"/>
</dbReference>
<dbReference type="InterPro" id="IPR005158">
    <property type="entry name" value="BTAD"/>
</dbReference>
<dbReference type="GO" id="GO:0000160">
    <property type="term" value="P:phosphorelay signal transduction system"/>
    <property type="evidence" value="ECO:0007669"/>
    <property type="project" value="UniProtKB-KW"/>
</dbReference>
<dbReference type="GO" id="GO:0043531">
    <property type="term" value="F:ADP binding"/>
    <property type="evidence" value="ECO:0007669"/>
    <property type="project" value="InterPro"/>
</dbReference>
<dbReference type="InterPro" id="IPR051677">
    <property type="entry name" value="AfsR-DnrI-RedD_regulator"/>
</dbReference>
<organism evidence="9 10">
    <name type="scientific">Streptomyces nymphaeiformis</name>
    <dbReference type="NCBI Taxonomy" id="2663842"/>
    <lineage>
        <taxon>Bacteria</taxon>
        <taxon>Bacillati</taxon>
        <taxon>Actinomycetota</taxon>
        <taxon>Actinomycetes</taxon>
        <taxon>Kitasatosporales</taxon>
        <taxon>Streptomycetaceae</taxon>
        <taxon>Streptomyces</taxon>
    </lineage>
</organism>
<dbReference type="SMART" id="SM00028">
    <property type="entry name" value="TPR"/>
    <property type="match status" value="5"/>
</dbReference>